<name>A0ABX1F0K2_9PROT</name>
<dbReference type="InterPro" id="IPR003819">
    <property type="entry name" value="TauD/TfdA-like"/>
</dbReference>
<evidence type="ECO:0000259" key="3">
    <source>
        <dbReference type="Pfam" id="PF02668"/>
    </source>
</evidence>
<comment type="caution">
    <text evidence="4">The sequence shown here is derived from an EMBL/GenBank/DDBJ whole genome shotgun (WGS) entry which is preliminary data.</text>
</comment>
<feature type="compositionally biased region" description="Pro residues" evidence="2">
    <location>
        <begin position="291"/>
        <end position="300"/>
    </location>
</feature>
<evidence type="ECO:0000313" key="5">
    <source>
        <dbReference type="Proteomes" id="UP000765160"/>
    </source>
</evidence>
<dbReference type="Pfam" id="PF02668">
    <property type="entry name" value="TauD"/>
    <property type="match status" value="1"/>
</dbReference>
<evidence type="ECO:0000256" key="2">
    <source>
        <dbReference type="SAM" id="MobiDB-lite"/>
    </source>
</evidence>
<accession>A0ABX1F0K2</accession>
<feature type="region of interest" description="Disordered" evidence="2">
    <location>
        <begin position="291"/>
        <end position="334"/>
    </location>
</feature>
<proteinExistence type="predicted"/>
<sequence length="369" mass="38362">MSDTPQASQSANPPLVPPRPRIVPQAGQAAWRAADLRTSDWMIPLGAEDLAELEQALTALGGRAPQSAAEAPLPHLGAVLRGAATRLDTGRGFVLLRGLTLERLGEALAEPLLVALGAHLGRPLPGLGGAVQRMVSAAGGALRWRFHADAADIVALLVLRQPPDVDPAMLVAAASVHNEMMKRDRAALELLYRPMPHATPTGEVIDLPVFSTASGAFVGRYARDSIDAAQRVPQTPRLTGPQMQALDLLDSLCAEPGLALRMDVRPGDVLLFNPLQVWKRRAESLAELPAEPLPADPVPVTPEAAAEAGSQPGAMAEPLPPAPPPSPASPGKREALRLLLLTESSRALPEGLLALAGASAAPGGTMVGG</sequence>
<dbReference type="SUPFAM" id="SSF51197">
    <property type="entry name" value="Clavaminate synthase-like"/>
    <property type="match status" value="1"/>
</dbReference>
<feature type="region of interest" description="Disordered" evidence="2">
    <location>
        <begin position="1"/>
        <end position="20"/>
    </location>
</feature>
<protein>
    <recommendedName>
        <fullName evidence="3">TauD/TfdA-like domain-containing protein</fullName>
    </recommendedName>
</protein>
<reference evidence="4 5" key="1">
    <citation type="submission" date="2020-03" db="EMBL/GenBank/DDBJ databases">
        <title>Roseomonas selenitidurans sp. nov. isolated from soil.</title>
        <authorList>
            <person name="Liu H."/>
        </authorList>
    </citation>
    <scope>NUCLEOTIDE SEQUENCE [LARGE SCALE GENOMIC DNA]</scope>
    <source>
        <strain evidence="4 5">JCM 15073</strain>
    </source>
</reference>
<feature type="compositionally biased region" description="Pro residues" evidence="2">
    <location>
        <begin position="318"/>
        <end position="328"/>
    </location>
</feature>
<dbReference type="Gene3D" id="3.60.130.10">
    <property type="entry name" value="Clavaminate synthase-like"/>
    <property type="match status" value="1"/>
</dbReference>
<dbReference type="Proteomes" id="UP000765160">
    <property type="component" value="Unassembled WGS sequence"/>
</dbReference>
<dbReference type="RefSeq" id="WP_168050412.1">
    <property type="nucleotide sequence ID" value="NZ_JAATJR010000004.1"/>
</dbReference>
<keyword evidence="5" id="KW-1185">Reference proteome</keyword>
<gene>
    <name evidence="4" type="ORF">HB662_13895</name>
</gene>
<evidence type="ECO:0000313" key="4">
    <source>
        <dbReference type="EMBL" id="NKE45879.1"/>
    </source>
</evidence>
<dbReference type="EMBL" id="JAAVTX010000004">
    <property type="protein sequence ID" value="NKE45879.1"/>
    <property type="molecule type" value="Genomic_DNA"/>
</dbReference>
<evidence type="ECO:0000256" key="1">
    <source>
        <dbReference type="ARBA" id="ARBA00023002"/>
    </source>
</evidence>
<feature type="compositionally biased region" description="Polar residues" evidence="2">
    <location>
        <begin position="1"/>
        <end position="12"/>
    </location>
</feature>
<keyword evidence="1" id="KW-0560">Oxidoreductase</keyword>
<feature type="compositionally biased region" description="Low complexity" evidence="2">
    <location>
        <begin position="301"/>
        <end position="317"/>
    </location>
</feature>
<organism evidence="4 5">
    <name type="scientific">Falsiroseomonas frigidaquae</name>
    <dbReference type="NCBI Taxonomy" id="487318"/>
    <lineage>
        <taxon>Bacteria</taxon>
        <taxon>Pseudomonadati</taxon>
        <taxon>Pseudomonadota</taxon>
        <taxon>Alphaproteobacteria</taxon>
        <taxon>Acetobacterales</taxon>
        <taxon>Roseomonadaceae</taxon>
        <taxon>Falsiroseomonas</taxon>
    </lineage>
</organism>
<feature type="domain" description="TauD/TfdA-like" evidence="3">
    <location>
        <begin position="69"/>
        <end position="277"/>
    </location>
</feature>
<dbReference type="InterPro" id="IPR042098">
    <property type="entry name" value="TauD-like_sf"/>
</dbReference>